<keyword evidence="3" id="KW-1185">Reference proteome</keyword>
<keyword evidence="1" id="KW-0472">Membrane</keyword>
<dbReference type="RefSeq" id="WP_377317813.1">
    <property type="nucleotide sequence ID" value="NZ_JBHUIY010000034.1"/>
</dbReference>
<accession>A0ABW5CCQ2</accession>
<sequence>MSEKGEREADSDAAGSAALPAVPAERALSLAQSEQLDLSGLNEDQVALIKRQHADGMVALQVKAAEMKLDVSALDAALTSFTDQTAKASQAGAHATIQHSQTSALGRTEVVIGNTERAAAGRFSNFKDLFGRYILWIVGAVAVVVILATTVMGR</sequence>
<gene>
    <name evidence="2" type="ORF">ACFSNB_14520</name>
</gene>
<dbReference type="EMBL" id="JBHUIY010000034">
    <property type="protein sequence ID" value="MFD2235025.1"/>
    <property type="molecule type" value="Genomic_DNA"/>
</dbReference>
<reference evidence="3" key="1">
    <citation type="journal article" date="2019" name="Int. J. Syst. Evol. Microbiol.">
        <title>The Global Catalogue of Microorganisms (GCM) 10K type strain sequencing project: providing services to taxonomists for standard genome sequencing and annotation.</title>
        <authorList>
            <consortium name="The Broad Institute Genomics Platform"/>
            <consortium name="The Broad Institute Genome Sequencing Center for Infectious Disease"/>
            <person name="Wu L."/>
            <person name="Ma J."/>
        </authorList>
    </citation>
    <scope>NUCLEOTIDE SEQUENCE [LARGE SCALE GENOMIC DNA]</scope>
    <source>
        <strain evidence="3">KCTC 15012</strain>
    </source>
</reference>
<organism evidence="2 3">
    <name type="scientific">Phaeospirillum tilakii</name>
    <dbReference type="NCBI Taxonomy" id="741673"/>
    <lineage>
        <taxon>Bacteria</taxon>
        <taxon>Pseudomonadati</taxon>
        <taxon>Pseudomonadota</taxon>
        <taxon>Alphaproteobacteria</taxon>
        <taxon>Rhodospirillales</taxon>
        <taxon>Rhodospirillaceae</taxon>
        <taxon>Phaeospirillum</taxon>
    </lineage>
</organism>
<feature type="transmembrane region" description="Helical" evidence="1">
    <location>
        <begin position="133"/>
        <end position="153"/>
    </location>
</feature>
<evidence type="ECO:0000313" key="3">
    <source>
        <dbReference type="Proteomes" id="UP001597296"/>
    </source>
</evidence>
<keyword evidence="1" id="KW-0812">Transmembrane</keyword>
<evidence type="ECO:0000256" key="1">
    <source>
        <dbReference type="SAM" id="Phobius"/>
    </source>
</evidence>
<keyword evidence="1" id="KW-1133">Transmembrane helix</keyword>
<evidence type="ECO:0000313" key="2">
    <source>
        <dbReference type="EMBL" id="MFD2235025.1"/>
    </source>
</evidence>
<name>A0ABW5CCQ2_9PROT</name>
<protein>
    <submittedName>
        <fullName evidence="2">Uncharacterized protein</fullName>
    </submittedName>
</protein>
<proteinExistence type="predicted"/>
<dbReference type="Proteomes" id="UP001597296">
    <property type="component" value="Unassembled WGS sequence"/>
</dbReference>
<comment type="caution">
    <text evidence="2">The sequence shown here is derived from an EMBL/GenBank/DDBJ whole genome shotgun (WGS) entry which is preliminary data.</text>
</comment>